<name>A0A7W6B6E1_9HYPH</name>
<evidence type="ECO:0000313" key="1">
    <source>
        <dbReference type="EMBL" id="MBB3913454.1"/>
    </source>
</evidence>
<comment type="caution">
    <text evidence="1">The sequence shown here is derived from an EMBL/GenBank/DDBJ whole genome shotgun (WGS) entry which is preliminary data.</text>
</comment>
<reference evidence="1 2" key="1">
    <citation type="submission" date="2020-08" db="EMBL/GenBank/DDBJ databases">
        <title>Genomic Encyclopedia of Type Strains, Phase IV (KMG-IV): sequencing the most valuable type-strain genomes for metagenomic binning, comparative biology and taxonomic classification.</title>
        <authorList>
            <person name="Goeker M."/>
        </authorList>
    </citation>
    <scope>NUCLEOTIDE SEQUENCE [LARGE SCALE GENOMIC DNA]</scope>
    <source>
        <strain evidence="1 2">DSM 19331</strain>
    </source>
</reference>
<gene>
    <name evidence="1" type="ORF">GGQ65_000723</name>
</gene>
<organism evidence="1 2">
    <name type="scientific">Rhizobium fabae</name>
    <dbReference type="NCBI Taxonomy" id="573179"/>
    <lineage>
        <taxon>Bacteria</taxon>
        <taxon>Pseudomonadati</taxon>
        <taxon>Pseudomonadota</taxon>
        <taxon>Alphaproteobacteria</taxon>
        <taxon>Hyphomicrobiales</taxon>
        <taxon>Rhizobiaceae</taxon>
        <taxon>Rhizobium/Agrobacterium group</taxon>
        <taxon>Rhizobium</taxon>
    </lineage>
</organism>
<accession>A0A7W6B6E1</accession>
<dbReference type="AlphaFoldDB" id="A0A7W6B6E1"/>
<protein>
    <submittedName>
        <fullName evidence="1">Uncharacterized protein</fullName>
    </submittedName>
</protein>
<evidence type="ECO:0000313" key="2">
    <source>
        <dbReference type="Proteomes" id="UP000545490"/>
    </source>
</evidence>
<dbReference type="RefSeq" id="WP_376772312.1">
    <property type="nucleotide sequence ID" value="NZ_JACIDG010000002.1"/>
</dbReference>
<sequence length="92" mass="10588">MDEWRAGMTTSCPVDLVDRREGLVMWRLPVEAPFEQDIELAVIDDEGVHALVFPCQRLPDGWINAVTGDTLDIHPTHWRLWQIHRRDGSGLQ</sequence>
<dbReference type="EMBL" id="JACIDG010000002">
    <property type="protein sequence ID" value="MBB3913454.1"/>
    <property type="molecule type" value="Genomic_DNA"/>
</dbReference>
<proteinExistence type="predicted"/>
<dbReference type="Proteomes" id="UP000545490">
    <property type="component" value="Unassembled WGS sequence"/>
</dbReference>